<feature type="compositionally biased region" description="Low complexity" evidence="1">
    <location>
        <begin position="196"/>
        <end position="207"/>
    </location>
</feature>
<comment type="caution">
    <text evidence="3">The sequence shown here is derived from an EMBL/GenBank/DDBJ whole genome shotgun (WGS) entry which is preliminary data.</text>
</comment>
<organism evidence="3 4">
    <name type="scientific">Pneumocystis carinii (strain B80)</name>
    <name type="common">Rat pneumocystis pneumonia agent</name>
    <name type="synonym">Pneumocystis carinii f. sp. carinii</name>
    <dbReference type="NCBI Taxonomy" id="1408658"/>
    <lineage>
        <taxon>Eukaryota</taxon>
        <taxon>Fungi</taxon>
        <taxon>Dikarya</taxon>
        <taxon>Ascomycota</taxon>
        <taxon>Taphrinomycotina</taxon>
        <taxon>Pneumocystomycetes</taxon>
        <taxon>Pneumocystaceae</taxon>
        <taxon>Pneumocystis</taxon>
    </lineage>
</organism>
<evidence type="ECO:0000256" key="2">
    <source>
        <dbReference type="SAM" id="SignalP"/>
    </source>
</evidence>
<dbReference type="VEuPathDB" id="FungiDB:T552_02875"/>
<dbReference type="RefSeq" id="XP_018224841.1">
    <property type="nucleotide sequence ID" value="XM_018371401.1"/>
</dbReference>
<evidence type="ECO:0000256" key="1">
    <source>
        <dbReference type="SAM" id="MobiDB-lite"/>
    </source>
</evidence>
<dbReference type="AlphaFoldDB" id="A0A0W4ZDC5"/>
<dbReference type="EMBL" id="LFVZ01000013">
    <property type="protein sequence ID" value="KTW26393.1"/>
    <property type="molecule type" value="Genomic_DNA"/>
</dbReference>
<feature type="signal peptide" evidence="2">
    <location>
        <begin position="1"/>
        <end position="19"/>
    </location>
</feature>
<sequence>MRFNYILSGVLALISVVSAAFGTASQLSSEIRLKEMVDLDYTIQYASIKLVLVCLSEGVLNDLYILKEGLSSVGLSESKVKFTHLSKECQSFFVKVLAYDKCGNLFVYFSSGFSVTLAGKVEYHKDCVPAKTIETAKTTKTSTLPTGGSKQTQTPDTHRDETPTKTRSETSGDKGQEKPTPGRSIPLPSTGKIEPTQKPTTSSSQTSADVKPTKKPDDIDNSGSMLAFKLVGTLFTVLVIFLCS</sequence>
<feature type="compositionally biased region" description="Low complexity" evidence="1">
    <location>
        <begin position="138"/>
        <end position="150"/>
    </location>
</feature>
<evidence type="ECO:0000313" key="4">
    <source>
        <dbReference type="Proteomes" id="UP000054454"/>
    </source>
</evidence>
<gene>
    <name evidence="3" type="ORF">T552_02875</name>
</gene>
<reference evidence="4" key="1">
    <citation type="journal article" date="2016" name="Nat. Commun.">
        <title>Genome analysis of three Pneumocystis species reveals adaptation mechanisms to life exclusively in mammalian hosts.</title>
        <authorList>
            <person name="Ma L."/>
            <person name="Chen Z."/>
            <person name="Huang D.W."/>
            <person name="Kutty G."/>
            <person name="Ishihara M."/>
            <person name="Wang H."/>
            <person name="Abouelleil A."/>
            <person name="Bishop L."/>
            <person name="Davey E."/>
            <person name="Deng R."/>
            <person name="Deng X."/>
            <person name="Fan L."/>
            <person name="Fantoni G."/>
            <person name="Fitzgerald M."/>
            <person name="Gogineni E."/>
            <person name="Goldberg J.M."/>
            <person name="Handley G."/>
            <person name="Hu X."/>
            <person name="Huber C."/>
            <person name="Jiao X."/>
            <person name="Jones K."/>
            <person name="Levin J.Z."/>
            <person name="Liu Y."/>
            <person name="Macdonald P."/>
            <person name="Melnikov A."/>
            <person name="Raley C."/>
            <person name="Sassi M."/>
            <person name="Sherman B.T."/>
            <person name="Song X."/>
            <person name="Sykes S."/>
            <person name="Tran B."/>
            <person name="Walsh L."/>
            <person name="Xia Y."/>
            <person name="Yang J."/>
            <person name="Young S."/>
            <person name="Zeng Q."/>
            <person name="Zheng X."/>
            <person name="Stephens R."/>
            <person name="Nusbaum C."/>
            <person name="Birren B.W."/>
            <person name="Azadi P."/>
            <person name="Lempicki R.A."/>
            <person name="Cuomo C.A."/>
            <person name="Kovacs J.A."/>
        </authorList>
    </citation>
    <scope>NUCLEOTIDE SEQUENCE [LARGE SCALE GENOMIC DNA]</scope>
    <source>
        <strain evidence="4">B80</strain>
    </source>
</reference>
<keyword evidence="4" id="KW-1185">Reference proteome</keyword>
<protein>
    <submittedName>
        <fullName evidence="3">Uncharacterized protein</fullName>
    </submittedName>
</protein>
<feature type="region of interest" description="Disordered" evidence="1">
    <location>
        <begin position="138"/>
        <end position="222"/>
    </location>
</feature>
<name>A0A0W4ZDC5_PNEC8</name>
<dbReference type="Proteomes" id="UP000054454">
    <property type="component" value="Unassembled WGS sequence"/>
</dbReference>
<dbReference type="GeneID" id="28937604"/>
<keyword evidence="2" id="KW-0732">Signal</keyword>
<feature type="chain" id="PRO_5006933768" evidence="2">
    <location>
        <begin position="20"/>
        <end position="244"/>
    </location>
</feature>
<evidence type="ECO:0000313" key="3">
    <source>
        <dbReference type="EMBL" id="KTW26393.1"/>
    </source>
</evidence>
<accession>A0A0W4ZDC5</accession>
<dbReference type="OrthoDB" id="10502500at2759"/>
<feature type="compositionally biased region" description="Basic and acidic residues" evidence="1">
    <location>
        <begin position="156"/>
        <end position="177"/>
    </location>
</feature>
<proteinExistence type="predicted"/>